<accession>A0A6C0L3Q7</accession>
<dbReference type="EMBL" id="MN741030">
    <property type="protein sequence ID" value="QHU23480.1"/>
    <property type="molecule type" value="Genomic_DNA"/>
</dbReference>
<sequence>MFTIRPHNLWKKFQQKGFFCSSYDQMIYNTLRKKIPFHERYETVDFYPPIPKTCSILNNIKENDIPFHERYETIDFTPENKS</sequence>
<proteinExistence type="predicted"/>
<dbReference type="AlphaFoldDB" id="A0A6C0L3Q7"/>
<reference evidence="1" key="1">
    <citation type="journal article" date="2020" name="Nature">
        <title>Giant virus diversity and host interactions through global metagenomics.</title>
        <authorList>
            <person name="Schulz F."/>
            <person name="Roux S."/>
            <person name="Paez-Espino D."/>
            <person name="Jungbluth S."/>
            <person name="Walsh D.A."/>
            <person name="Denef V.J."/>
            <person name="McMahon K.D."/>
            <person name="Konstantinidis K.T."/>
            <person name="Eloe-Fadrosh E.A."/>
            <person name="Kyrpides N.C."/>
            <person name="Woyke T."/>
        </authorList>
    </citation>
    <scope>NUCLEOTIDE SEQUENCE</scope>
    <source>
        <strain evidence="1">GVMAG-S-ERX555907-94</strain>
    </source>
</reference>
<organism evidence="1">
    <name type="scientific">viral metagenome</name>
    <dbReference type="NCBI Taxonomy" id="1070528"/>
    <lineage>
        <taxon>unclassified sequences</taxon>
        <taxon>metagenomes</taxon>
        <taxon>organismal metagenomes</taxon>
    </lineage>
</organism>
<evidence type="ECO:0000313" key="1">
    <source>
        <dbReference type="EMBL" id="QHU23480.1"/>
    </source>
</evidence>
<protein>
    <submittedName>
        <fullName evidence="1">Uncharacterized protein</fullName>
    </submittedName>
</protein>
<name>A0A6C0L3Q7_9ZZZZ</name>